<comment type="pathway">
    <text evidence="1">Cofactor biosynthesis; ubiquinone biosynthesis [regulation].</text>
</comment>
<keyword evidence="3" id="KW-1003">Cell membrane</keyword>
<evidence type="ECO:0000256" key="9">
    <source>
        <dbReference type="ARBA" id="ARBA00022777"/>
    </source>
</evidence>
<dbReference type="InterPro" id="IPR004147">
    <property type="entry name" value="ABC1_dom"/>
</dbReference>
<proteinExistence type="inferred from homology"/>
<evidence type="ECO:0000256" key="2">
    <source>
        <dbReference type="ARBA" id="ARBA00009670"/>
    </source>
</evidence>
<dbReference type="SUPFAM" id="SSF56112">
    <property type="entry name" value="Protein kinase-like (PK-like)"/>
    <property type="match status" value="1"/>
</dbReference>
<dbReference type="PANTHER" id="PTHR10566">
    <property type="entry name" value="CHAPERONE-ACTIVITY OF BC1 COMPLEX CABC1 -RELATED"/>
    <property type="match status" value="1"/>
</dbReference>
<dbReference type="Pfam" id="PF03109">
    <property type="entry name" value="ABC1"/>
    <property type="match status" value="1"/>
</dbReference>
<evidence type="ECO:0000256" key="1">
    <source>
        <dbReference type="ARBA" id="ARBA00005020"/>
    </source>
</evidence>
<evidence type="ECO:0000313" key="16">
    <source>
        <dbReference type="Proteomes" id="UP000218767"/>
    </source>
</evidence>
<organism evidence="15 16">
    <name type="scientific">SAR86 cluster bacterium</name>
    <dbReference type="NCBI Taxonomy" id="2030880"/>
    <lineage>
        <taxon>Bacteria</taxon>
        <taxon>Pseudomonadati</taxon>
        <taxon>Pseudomonadota</taxon>
        <taxon>Gammaproteobacteria</taxon>
        <taxon>SAR86 cluster</taxon>
    </lineage>
</organism>
<feature type="transmembrane region" description="Helical" evidence="13">
    <location>
        <begin position="527"/>
        <end position="544"/>
    </location>
</feature>
<dbReference type="CDD" id="cd13972">
    <property type="entry name" value="UbiB"/>
    <property type="match status" value="1"/>
</dbReference>
<dbReference type="InterPro" id="IPR011009">
    <property type="entry name" value="Kinase-like_dom_sf"/>
</dbReference>
<keyword evidence="6" id="KW-0831">Ubiquinone biosynthesis</keyword>
<dbReference type="NCBIfam" id="NF003404">
    <property type="entry name" value="PRK04750.1"/>
    <property type="match status" value="1"/>
</dbReference>
<dbReference type="GO" id="GO:0016301">
    <property type="term" value="F:kinase activity"/>
    <property type="evidence" value="ECO:0007669"/>
    <property type="project" value="UniProtKB-KW"/>
</dbReference>
<dbReference type="UniPathway" id="UPA00232"/>
<dbReference type="InterPro" id="IPR050154">
    <property type="entry name" value="UbiB_kinase"/>
</dbReference>
<evidence type="ECO:0000256" key="11">
    <source>
        <dbReference type="ARBA" id="ARBA00022989"/>
    </source>
</evidence>
<comment type="caution">
    <text evidence="15">The sequence shown here is derived from an EMBL/GenBank/DDBJ whole genome shotgun (WGS) entry which is preliminary data.</text>
</comment>
<gene>
    <name evidence="15" type="ORF">COB20_02040</name>
</gene>
<dbReference type="InterPro" id="IPR010232">
    <property type="entry name" value="UbiB"/>
</dbReference>
<keyword evidence="12 13" id="KW-0472">Membrane</keyword>
<dbReference type="GO" id="GO:0005524">
    <property type="term" value="F:ATP binding"/>
    <property type="evidence" value="ECO:0007669"/>
    <property type="project" value="UniProtKB-KW"/>
</dbReference>
<evidence type="ECO:0000256" key="10">
    <source>
        <dbReference type="ARBA" id="ARBA00022840"/>
    </source>
</evidence>
<keyword evidence="8" id="KW-0547">Nucleotide-binding</keyword>
<comment type="similarity">
    <text evidence="2">Belongs to the protein kinase superfamily. ADCK protein kinase family.</text>
</comment>
<dbReference type="GO" id="GO:0006744">
    <property type="term" value="P:ubiquinone biosynthetic process"/>
    <property type="evidence" value="ECO:0007669"/>
    <property type="project" value="UniProtKB-UniPathway"/>
</dbReference>
<dbReference type="InterPro" id="IPR045308">
    <property type="entry name" value="UbiB_bact"/>
</dbReference>
<evidence type="ECO:0000256" key="5">
    <source>
        <dbReference type="ARBA" id="ARBA00022679"/>
    </source>
</evidence>
<dbReference type="PANTHER" id="PTHR10566:SF113">
    <property type="entry name" value="PROTEIN ACTIVITY OF BC1 COMPLEX KINASE 7, CHLOROPLASTIC"/>
    <property type="match status" value="1"/>
</dbReference>
<evidence type="ECO:0000256" key="3">
    <source>
        <dbReference type="ARBA" id="ARBA00022475"/>
    </source>
</evidence>
<keyword evidence="10" id="KW-0067">ATP-binding</keyword>
<name>A0A2A4XGL1_9GAMM</name>
<evidence type="ECO:0000256" key="4">
    <source>
        <dbReference type="ARBA" id="ARBA00022519"/>
    </source>
</evidence>
<evidence type="ECO:0000256" key="13">
    <source>
        <dbReference type="SAM" id="Phobius"/>
    </source>
</evidence>
<sequence>MSYLPRLNRVLNVIAKYRLDEFMHGQPGARRLGLLLLPYRLVWIFSSQATTHKNGRLRKAMEELGPIYIKFGQLLSTRRDFLDIELADELQSLQDNVPPFSSPSIHQLIEESLGVTAESIFSSLDSEPFASASVAQVHRATLQGGEEVVIKVIRPGIEEVVSADIKLLKWIASLIETRTEFGKRLHPVEIVNDYEQIIHDELDLLSEAANTSQLKRNFENSPVLYVPRVHWDYCSKRLMVMERIHGIPVADVDALNAQNTDLKKLAETGVDIFFTQVFDHNFFHADMHPGNIFVSHETPADPKYIAIDCAIIGSLSKDDQEYLAKNLLAIFKREYRKVAELHVACGWVPRDTKIHEFESAIRSVCEPIFEKPLKEISFANLLIQLFRTASRFDMEVQPSLVLLQKTLLNVEGLGRQLYPDLDLWTTALPYLENWNKRRLNPFTLLGRIQENIPNWIDQLPQLPQLLIDAATESKQLGEINESLQSQQKQIMENTQRQNRKFRFLGAALLAAAASSLIPSIHEAMINLPLATVSLALAGVYLLCFRR</sequence>
<dbReference type="Proteomes" id="UP000218767">
    <property type="component" value="Unassembled WGS sequence"/>
</dbReference>
<evidence type="ECO:0000256" key="8">
    <source>
        <dbReference type="ARBA" id="ARBA00022741"/>
    </source>
</evidence>
<keyword evidence="9" id="KW-0418">Kinase</keyword>
<evidence type="ECO:0000256" key="12">
    <source>
        <dbReference type="ARBA" id="ARBA00023136"/>
    </source>
</evidence>
<accession>A0A2A4XGL1</accession>
<evidence type="ECO:0000259" key="14">
    <source>
        <dbReference type="Pfam" id="PF03109"/>
    </source>
</evidence>
<feature type="domain" description="ABC1 atypical kinase-like" evidence="14">
    <location>
        <begin position="93"/>
        <end position="342"/>
    </location>
</feature>
<keyword evidence="11 13" id="KW-1133">Transmembrane helix</keyword>
<evidence type="ECO:0000313" key="15">
    <source>
        <dbReference type="EMBL" id="PCI81165.1"/>
    </source>
</evidence>
<dbReference type="NCBIfam" id="TIGR01982">
    <property type="entry name" value="UbiB"/>
    <property type="match status" value="1"/>
</dbReference>
<reference evidence="16" key="1">
    <citation type="submission" date="2017-08" db="EMBL/GenBank/DDBJ databases">
        <title>A dynamic microbial community with high functional redundancy inhabits the cold, oxic subseafloor aquifer.</title>
        <authorList>
            <person name="Tully B.J."/>
            <person name="Wheat C.G."/>
            <person name="Glazer B.T."/>
            <person name="Huber J.A."/>
        </authorList>
    </citation>
    <scope>NUCLEOTIDE SEQUENCE [LARGE SCALE GENOMIC DNA]</scope>
</reference>
<protein>
    <submittedName>
        <fullName evidence="15">Ubiquinone biosynthesis regulatory protein kinase UbiB</fullName>
    </submittedName>
</protein>
<dbReference type="AlphaFoldDB" id="A0A2A4XGL1"/>
<keyword evidence="4" id="KW-0997">Cell inner membrane</keyword>
<evidence type="ECO:0000256" key="6">
    <source>
        <dbReference type="ARBA" id="ARBA00022688"/>
    </source>
</evidence>
<keyword evidence="7 13" id="KW-0812">Transmembrane</keyword>
<keyword evidence="5" id="KW-0808">Transferase</keyword>
<evidence type="ECO:0000256" key="7">
    <source>
        <dbReference type="ARBA" id="ARBA00022692"/>
    </source>
</evidence>
<keyword evidence="15" id="KW-0830">Ubiquinone</keyword>
<feature type="transmembrane region" description="Helical" evidence="13">
    <location>
        <begin position="501"/>
        <end position="521"/>
    </location>
</feature>
<dbReference type="EMBL" id="NVUL01000006">
    <property type="protein sequence ID" value="PCI81165.1"/>
    <property type="molecule type" value="Genomic_DNA"/>
</dbReference>